<dbReference type="GeneID" id="54279064"/>
<name>A0A6A5XUA4_9PLEO</name>
<organism evidence="2 3">
    <name type="scientific">Aaosphaeria arxii CBS 175.79</name>
    <dbReference type="NCBI Taxonomy" id="1450172"/>
    <lineage>
        <taxon>Eukaryota</taxon>
        <taxon>Fungi</taxon>
        <taxon>Dikarya</taxon>
        <taxon>Ascomycota</taxon>
        <taxon>Pezizomycotina</taxon>
        <taxon>Dothideomycetes</taxon>
        <taxon>Pleosporomycetidae</taxon>
        <taxon>Pleosporales</taxon>
        <taxon>Pleosporales incertae sedis</taxon>
        <taxon>Aaosphaeria</taxon>
    </lineage>
</organism>
<evidence type="ECO:0000256" key="1">
    <source>
        <dbReference type="SAM" id="MobiDB-lite"/>
    </source>
</evidence>
<dbReference type="RefSeq" id="XP_033384163.1">
    <property type="nucleotide sequence ID" value="XM_033521667.1"/>
</dbReference>
<accession>A0A6A5XUA4</accession>
<evidence type="ECO:0000313" key="2">
    <source>
        <dbReference type="EMBL" id="KAF2015824.1"/>
    </source>
</evidence>
<dbReference type="Proteomes" id="UP000799778">
    <property type="component" value="Unassembled WGS sequence"/>
</dbReference>
<feature type="compositionally biased region" description="Basic and acidic residues" evidence="1">
    <location>
        <begin position="94"/>
        <end position="103"/>
    </location>
</feature>
<protein>
    <submittedName>
        <fullName evidence="2">Uncharacterized protein</fullName>
    </submittedName>
</protein>
<reference evidence="2" key="1">
    <citation type="journal article" date="2020" name="Stud. Mycol.">
        <title>101 Dothideomycetes genomes: a test case for predicting lifestyles and emergence of pathogens.</title>
        <authorList>
            <person name="Haridas S."/>
            <person name="Albert R."/>
            <person name="Binder M."/>
            <person name="Bloem J."/>
            <person name="Labutti K."/>
            <person name="Salamov A."/>
            <person name="Andreopoulos B."/>
            <person name="Baker S."/>
            <person name="Barry K."/>
            <person name="Bills G."/>
            <person name="Bluhm B."/>
            <person name="Cannon C."/>
            <person name="Castanera R."/>
            <person name="Culley D."/>
            <person name="Daum C."/>
            <person name="Ezra D."/>
            <person name="Gonzalez J."/>
            <person name="Henrissat B."/>
            <person name="Kuo A."/>
            <person name="Liang C."/>
            <person name="Lipzen A."/>
            <person name="Lutzoni F."/>
            <person name="Magnuson J."/>
            <person name="Mondo S."/>
            <person name="Nolan M."/>
            <person name="Ohm R."/>
            <person name="Pangilinan J."/>
            <person name="Park H.-J."/>
            <person name="Ramirez L."/>
            <person name="Alfaro M."/>
            <person name="Sun H."/>
            <person name="Tritt A."/>
            <person name="Yoshinaga Y."/>
            <person name="Zwiers L.-H."/>
            <person name="Turgeon B."/>
            <person name="Goodwin S."/>
            <person name="Spatafora J."/>
            <person name="Crous P."/>
            <person name="Grigoriev I."/>
        </authorList>
    </citation>
    <scope>NUCLEOTIDE SEQUENCE</scope>
    <source>
        <strain evidence="2">CBS 175.79</strain>
    </source>
</reference>
<feature type="region of interest" description="Disordered" evidence="1">
    <location>
        <begin position="81"/>
        <end position="108"/>
    </location>
</feature>
<dbReference type="EMBL" id="ML978069">
    <property type="protein sequence ID" value="KAF2015824.1"/>
    <property type="molecule type" value="Genomic_DNA"/>
</dbReference>
<keyword evidence="3" id="KW-1185">Reference proteome</keyword>
<evidence type="ECO:0000313" key="3">
    <source>
        <dbReference type="Proteomes" id="UP000799778"/>
    </source>
</evidence>
<gene>
    <name evidence="2" type="ORF">BU24DRAFT_185596</name>
</gene>
<proteinExistence type="predicted"/>
<sequence>MMMGLVWSFTCRVCTARNTIHDFQCQFKAETPSSQSQVNNSPKKKAIINSAIHSASIFAIPSSDPILSSIFPLARNTFLSSEPNNAPSPPNTQRADRPTEHHTTPRMKIKGPLAIVTTPRTLAGWLPAARDLPDGGVRRAWAPCPQCFGICCCVVRV</sequence>
<dbReference type="AlphaFoldDB" id="A0A6A5XUA4"/>